<evidence type="ECO:0000256" key="2">
    <source>
        <dbReference type="ARBA" id="ARBA00001946"/>
    </source>
</evidence>
<dbReference type="GO" id="GO:0046872">
    <property type="term" value="F:metal ion binding"/>
    <property type="evidence" value="ECO:0007669"/>
    <property type="project" value="UniProtKB-KW"/>
</dbReference>
<dbReference type="STRING" id="79883.GCA_001636495_02044"/>
<gene>
    <name evidence="10" type="ORF">FZC76_10005</name>
</gene>
<evidence type="ECO:0000256" key="7">
    <source>
        <dbReference type="ARBA" id="ARBA00022723"/>
    </source>
</evidence>
<dbReference type="EMBL" id="VTEV01000004">
    <property type="protein sequence ID" value="TYS68078.1"/>
    <property type="molecule type" value="Genomic_DNA"/>
</dbReference>
<evidence type="ECO:0000256" key="6">
    <source>
        <dbReference type="ARBA" id="ARBA00022670"/>
    </source>
</evidence>
<sequence length="409" mass="45440">MVIQDKLTKYAELALKVGINLQENQPLVINAPISAAPFVREVAKIAYKLGAKYVHTEWNDEQLTKITYETASTDSLQTVREWKVKGMEEMAEEGAAFMSIVASNPDLLKDVDPERVSISNKAQAKAMQNYRKYIQTAKVSWAIVSVPSQEWAAKLYPDKSPEDQVASLWENIFQVTRVNENDPVEAWNKHIKTLQEKLQVLNTKKYKKLHYKAPGTDLSIELPNEQVWLGGGMNNDQGTYFVPNLPTEEVFTAPVKTGVNGVVASTKPLNLNGNLVDNFSLTFKEGKVVEFSAEQGYEVLKKLLETDEGALHLGEVALVPHSSPVSKQEVIFYNTLFDENASCHLALGSAYPINIEGGAKMSKEELEEKGINTSMIHVDFMIGSGELNIEGETEDGVKEAIMTDGEWAI</sequence>
<keyword evidence="8" id="KW-0378">Hydrolase</keyword>
<keyword evidence="9" id="KW-0482">Metalloprotease</keyword>
<dbReference type="Proteomes" id="UP000322524">
    <property type="component" value="Unassembled WGS sequence"/>
</dbReference>
<dbReference type="Gene3D" id="3.40.1830.10">
    <property type="entry name" value="Thermophilic metalloprotease (M29)"/>
    <property type="match status" value="1"/>
</dbReference>
<dbReference type="Pfam" id="PF02073">
    <property type="entry name" value="Peptidase_M29"/>
    <property type="match status" value="1"/>
</dbReference>
<evidence type="ECO:0000256" key="9">
    <source>
        <dbReference type="ARBA" id="ARBA00023049"/>
    </source>
</evidence>
<organism evidence="10 11">
    <name type="scientific">Sutcliffiella horikoshii</name>
    <dbReference type="NCBI Taxonomy" id="79883"/>
    <lineage>
        <taxon>Bacteria</taxon>
        <taxon>Bacillati</taxon>
        <taxon>Bacillota</taxon>
        <taxon>Bacilli</taxon>
        <taxon>Bacillales</taxon>
        <taxon>Bacillaceae</taxon>
        <taxon>Sutcliffiella</taxon>
    </lineage>
</organism>
<comment type="cofactor">
    <cofactor evidence="2">
        <name>Mg(2+)</name>
        <dbReference type="ChEBI" id="CHEBI:18420"/>
    </cofactor>
</comment>
<dbReference type="PRINTS" id="PR00919">
    <property type="entry name" value="THERMOPTASE"/>
</dbReference>
<dbReference type="AlphaFoldDB" id="A0A5D4T0E9"/>
<dbReference type="InterPro" id="IPR035097">
    <property type="entry name" value="M29_N-terminal"/>
</dbReference>
<dbReference type="SUPFAM" id="SSF144052">
    <property type="entry name" value="Thermophilic metalloprotease-like"/>
    <property type="match status" value="1"/>
</dbReference>
<reference evidence="10 11" key="1">
    <citation type="submission" date="2019-08" db="EMBL/GenBank/DDBJ databases">
        <title>Bacillus genomes from the desert of Cuatro Cienegas, Coahuila.</title>
        <authorList>
            <person name="Olmedo-Alvarez G."/>
        </authorList>
    </citation>
    <scope>NUCLEOTIDE SEQUENCE [LARGE SCALE GENOMIC DNA]</scope>
    <source>
        <strain evidence="10 11">CH28_1T</strain>
    </source>
</reference>
<comment type="similarity">
    <text evidence="4">Belongs to the peptidase M29 family.</text>
</comment>
<keyword evidence="7" id="KW-0479">Metal-binding</keyword>
<dbReference type="OrthoDB" id="9803993at2"/>
<name>A0A5D4T0E9_9BACI</name>
<protein>
    <submittedName>
        <fullName evidence="10">Aminopeptidase</fullName>
    </submittedName>
</protein>
<dbReference type="PANTHER" id="PTHR34448:SF3">
    <property type="entry name" value="AMINOPEPTIDASE AMPS"/>
    <property type="match status" value="1"/>
</dbReference>
<dbReference type="GO" id="GO:0008237">
    <property type="term" value="F:metallopeptidase activity"/>
    <property type="evidence" value="ECO:0007669"/>
    <property type="project" value="UniProtKB-KW"/>
</dbReference>
<evidence type="ECO:0000256" key="8">
    <source>
        <dbReference type="ARBA" id="ARBA00022801"/>
    </source>
</evidence>
<evidence type="ECO:0000256" key="5">
    <source>
        <dbReference type="ARBA" id="ARBA00022438"/>
    </source>
</evidence>
<comment type="caution">
    <text evidence="10">The sequence shown here is derived from an EMBL/GenBank/DDBJ whole genome shotgun (WGS) entry which is preliminary data.</text>
</comment>
<evidence type="ECO:0000313" key="11">
    <source>
        <dbReference type="Proteomes" id="UP000322524"/>
    </source>
</evidence>
<dbReference type="PANTHER" id="PTHR34448">
    <property type="entry name" value="AMINOPEPTIDASE"/>
    <property type="match status" value="1"/>
</dbReference>
<dbReference type="GO" id="GO:0004177">
    <property type="term" value="F:aminopeptidase activity"/>
    <property type="evidence" value="ECO:0007669"/>
    <property type="project" value="UniProtKB-KW"/>
</dbReference>
<accession>A0A5D4T0E9</accession>
<keyword evidence="5 10" id="KW-0031">Aminopeptidase</keyword>
<comment type="cofactor">
    <cofactor evidence="3">
        <name>Zn(2+)</name>
        <dbReference type="ChEBI" id="CHEBI:29105"/>
    </cofactor>
</comment>
<dbReference type="InterPro" id="IPR052170">
    <property type="entry name" value="M29_Exopeptidase"/>
</dbReference>
<evidence type="ECO:0000256" key="1">
    <source>
        <dbReference type="ARBA" id="ARBA00001941"/>
    </source>
</evidence>
<evidence type="ECO:0000256" key="3">
    <source>
        <dbReference type="ARBA" id="ARBA00001947"/>
    </source>
</evidence>
<evidence type="ECO:0000256" key="4">
    <source>
        <dbReference type="ARBA" id="ARBA00008236"/>
    </source>
</evidence>
<evidence type="ECO:0000313" key="10">
    <source>
        <dbReference type="EMBL" id="TYS68078.1"/>
    </source>
</evidence>
<dbReference type="InterPro" id="IPR000787">
    <property type="entry name" value="Peptidase_M29"/>
</dbReference>
<comment type="cofactor">
    <cofactor evidence="1">
        <name>Co(2+)</name>
        <dbReference type="ChEBI" id="CHEBI:48828"/>
    </cofactor>
</comment>
<dbReference type="GO" id="GO:0006508">
    <property type="term" value="P:proteolysis"/>
    <property type="evidence" value="ECO:0007669"/>
    <property type="project" value="UniProtKB-KW"/>
</dbReference>
<keyword evidence="6" id="KW-0645">Protease</keyword>
<proteinExistence type="inferred from homology"/>